<dbReference type="GO" id="GO:0005829">
    <property type="term" value="C:cytosol"/>
    <property type="evidence" value="ECO:0007669"/>
    <property type="project" value="TreeGrafter"/>
</dbReference>
<sequence length="192" mass="22032">MMQRGSFPHKMVVVTGPPAVGKDAIADELIKWLPLRKVITTTTREPRPGEKRGIDYHFVSKRRFEEMITNDLMVESVQYAGHYYGTQRRDMRRPALEGLVPLLRVDPTEAIEIQQTQPEALVIFLKPQSLSTIKKRLIARGSSLDEIDKRLRLAKEAMRSEPVFAYSVTNLDGKLEETVRTVKKIVRRYLGL</sequence>
<dbReference type="PROSITE" id="PS00856">
    <property type="entry name" value="GUANYLATE_KINASE_1"/>
    <property type="match status" value="1"/>
</dbReference>
<dbReference type="InterPro" id="IPR008144">
    <property type="entry name" value="Guanylate_kin-like_dom"/>
</dbReference>
<accession>A0A1F4NRI0</accession>
<evidence type="ECO:0000256" key="5">
    <source>
        <dbReference type="ARBA" id="ARBA00022777"/>
    </source>
</evidence>
<proteinExistence type="inferred from homology"/>
<dbReference type="InterPro" id="IPR020590">
    <property type="entry name" value="Guanylate_kinase_CS"/>
</dbReference>
<dbReference type="SUPFAM" id="SSF52540">
    <property type="entry name" value="P-loop containing nucleoside triphosphate hydrolases"/>
    <property type="match status" value="1"/>
</dbReference>
<evidence type="ECO:0000256" key="1">
    <source>
        <dbReference type="ARBA" id="ARBA00005790"/>
    </source>
</evidence>
<dbReference type="Gene3D" id="3.40.50.300">
    <property type="entry name" value="P-loop containing nucleotide triphosphate hydrolases"/>
    <property type="match status" value="1"/>
</dbReference>
<gene>
    <name evidence="8" type="ORF">A2V68_02465</name>
</gene>
<evidence type="ECO:0000313" key="8">
    <source>
        <dbReference type="EMBL" id="OGB74069.1"/>
    </source>
</evidence>
<dbReference type="PROSITE" id="PS50052">
    <property type="entry name" value="GUANYLATE_KINASE_2"/>
    <property type="match status" value="1"/>
</dbReference>
<organism evidence="8 9">
    <name type="scientific">candidate division Kazan bacterium RBG_13_50_9</name>
    <dbReference type="NCBI Taxonomy" id="1798535"/>
    <lineage>
        <taxon>Bacteria</taxon>
        <taxon>Bacteria division Kazan-3B-28</taxon>
    </lineage>
</organism>
<evidence type="ECO:0000313" key="9">
    <source>
        <dbReference type="Proteomes" id="UP000176651"/>
    </source>
</evidence>
<dbReference type="InterPro" id="IPR008145">
    <property type="entry name" value="GK/Ca_channel_bsu"/>
</dbReference>
<comment type="similarity">
    <text evidence="1">Belongs to the guanylate kinase family.</text>
</comment>
<dbReference type="FunFam" id="3.30.63.10:FF:000002">
    <property type="entry name" value="Guanylate kinase 1"/>
    <property type="match status" value="1"/>
</dbReference>
<keyword evidence="5" id="KW-0418">Kinase</keyword>
<reference evidence="8 9" key="1">
    <citation type="journal article" date="2016" name="Nat. Commun.">
        <title>Thousands of microbial genomes shed light on interconnected biogeochemical processes in an aquifer system.</title>
        <authorList>
            <person name="Anantharaman K."/>
            <person name="Brown C.T."/>
            <person name="Hug L.A."/>
            <person name="Sharon I."/>
            <person name="Castelle C.J."/>
            <person name="Probst A.J."/>
            <person name="Thomas B.C."/>
            <person name="Singh A."/>
            <person name="Wilkins M.J."/>
            <person name="Karaoz U."/>
            <person name="Brodie E.L."/>
            <person name="Williams K.H."/>
            <person name="Hubbard S.S."/>
            <person name="Banfield J.F."/>
        </authorList>
    </citation>
    <scope>NUCLEOTIDE SEQUENCE [LARGE SCALE GENOMIC DNA]</scope>
</reference>
<protein>
    <recommendedName>
        <fullName evidence="3">Guanylate kinase</fullName>
        <ecNumber evidence="2">2.7.4.8</ecNumber>
    </recommendedName>
    <alternativeName>
        <fullName evidence="6">GMP kinase</fullName>
    </alternativeName>
</protein>
<evidence type="ECO:0000256" key="3">
    <source>
        <dbReference type="ARBA" id="ARBA00016296"/>
    </source>
</evidence>
<dbReference type="Proteomes" id="UP000176651">
    <property type="component" value="Unassembled WGS sequence"/>
</dbReference>
<dbReference type="AlphaFoldDB" id="A0A1F4NRI0"/>
<feature type="domain" description="Guanylate kinase-like" evidence="7">
    <location>
        <begin position="9"/>
        <end position="187"/>
    </location>
</feature>
<dbReference type="EMBL" id="META01000005">
    <property type="protein sequence ID" value="OGB74069.1"/>
    <property type="molecule type" value="Genomic_DNA"/>
</dbReference>
<dbReference type="Pfam" id="PF00625">
    <property type="entry name" value="Guanylate_kin"/>
    <property type="match status" value="1"/>
</dbReference>
<name>A0A1F4NRI0_UNCK3</name>
<evidence type="ECO:0000256" key="2">
    <source>
        <dbReference type="ARBA" id="ARBA00012961"/>
    </source>
</evidence>
<dbReference type="CDD" id="cd00071">
    <property type="entry name" value="GMPK"/>
    <property type="match status" value="1"/>
</dbReference>
<dbReference type="STRING" id="1798535.A2V68_02465"/>
<dbReference type="GO" id="GO:0004385">
    <property type="term" value="F:GMP kinase activity"/>
    <property type="evidence" value="ECO:0007669"/>
    <property type="project" value="UniProtKB-EC"/>
</dbReference>
<dbReference type="InterPro" id="IPR027417">
    <property type="entry name" value="P-loop_NTPase"/>
</dbReference>
<evidence type="ECO:0000256" key="4">
    <source>
        <dbReference type="ARBA" id="ARBA00022679"/>
    </source>
</evidence>
<evidence type="ECO:0000259" key="7">
    <source>
        <dbReference type="PROSITE" id="PS50052"/>
    </source>
</evidence>
<dbReference type="SMART" id="SM00072">
    <property type="entry name" value="GuKc"/>
    <property type="match status" value="1"/>
</dbReference>
<comment type="caution">
    <text evidence="8">The sequence shown here is derived from an EMBL/GenBank/DDBJ whole genome shotgun (WGS) entry which is preliminary data.</text>
</comment>
<dbReference type="PANTHER" id="PTHR23117:SF13">
    <property type="entry name" value="GUANYLATE KINASE"/>
    <property type="match status" value="1"/>
</dbReference>
<dbReference type="PANTHER" id="PTHR23117">
    <property type="entry name" value="GUANYLATE KINASE-RELATED"/>
    <property type="match status" value="1"/>
</dbReference>
<keyword evidence="4" id="KW-0808">Transferase</keyword>
<dbReference type="EC" id="2.7.4.8" evidence="2"/>
<evidence type="ECO:0000256" key="6">
    <source>
        <dbReference type="ARBA" id="ARBA00030128"/>
    </source>
</evidence>